<dbReference type="InParanoid" id="A0A6P7IHW2"/>
<comment type="similarity">
    <text evidence="2">Belongs to the selectin/LECAM family.</text>
</comment>
<comment type="caution">
    <text evidence="17">Lacks conserved residue(s) required for the propagation of feature annotation.</text>
</comment>
<keyword evidence="6 19" id="KW-0812">Transmembrane</keyword>
<feature type="disulfide bond" evidence="18">
    <location>
        <begin position="542"/>
        <end position="569"/>
    </location>
</feature>
<evidence type="ECO:0000256" key="11">
    <source>
        <dbReference type="ARBA" id="ARBA00022837"/>
    </source>
</evidence>
<dbReference type="Pfam" id="PF00059">
    <property type="entry name" value="Lectin_C"/>
    <property type="match status" value="1"/>
</dbReference>
<evidence type="ECO:0000256" key="17">
    <source>
        <dbReference type="PROSITE-ProRule" id="PRU00076"/>
    </source>
</evidence>
<evidence type="ECO:0000256" key="20">
    <source>
        <dbReference type="SAM" id="SignalP"/>
    </source>
</evidence>
<feature type="disulfide bond" evidence="18">
    <location>
        <begin position="224"/>
        <end position="251"/>
    </location>
</feature>
<feature type="domain" description="Sushi" evidence="23">
    <location>
        <begin position="254"/>
        <end position="317"/>
    </location>
</feature>
<dbReference type="Pfam" id="PF00084">
    <property type="entry name" value="Sushi"/>
    <property type="match status" value="6"/>
</dbReference>
<evidence type="ECO:0000256" key="16">
    <source>
        <dbReference type="ARBA" id="ARBA00023180"/>
    </source>
</evidence>
<feature type="domain" description="Sushi" evidence="23">
    <location>
        <begin position="443"/>
        <end position="511"/>
    </location>
</feature>
<gene>
    <name evidence="25" type="primary">sele</name>
</gene>
<dbReference type="GO" id="GO:0030246">
    <property type="term" value="F:carbohydrate binding"/>
    <property type="evidence" value="ECO:0007669"/>
    <property type="project" value="UniProtKB-KW"/>
</dbReference>
<feature type="signal peptide" evidence="20">
    <location>
        <begin position="1"/>
        <end position="28"/>
    </location>
</feature>
<evidence type="ECO:0000256" key="5">
    <source>
        <dbReference type="ARBA" id="ARBA00022659"/>
    </source>
</evidence>
<keyword evidence="9" id="KW-0430">Lectin</keyword>
<evidence type="ECO:0000256" key="9">
    <source>
        <dbReference type="ARBA" id="ARBA00022734"/>
    </source>
</evidence>
<dbReference type="GO" id="GO:0046872">
    <property type="term" value="F:metal ion binding"/>
    <property type="evidence" value="ECO:0007669"/>
    <property type="project" value="UniProtKB-KW"/>
</dbReference>
<organism evidence="24 25">
    <name type="scientific">Parambassis ranga</name>
    <name type="common">Indian glassy fish</name>
    <dbReference type="NCBI Taxonomy" id="210632"/>
    <lineage>
        <taxon>Eukaryota</taxon>
        <taxon>Metazoa</taxon>
        <taxon>Chordata</taxon>
        <taxon>Craniata</taxon>
        <taxon>Vertebrata</taxon>
        <taxon>Euteleostomi</taxon>
        <taxon>Actinopterygii</taxon>
        <taxon>Neopterygii</taxon>
        <taxon>Teleostei</taxon>
        <taxon>Neoteleostei</taxon>
        <taxon>Acanthomorphata</taxon>
        <taxon>Ovalentaria</taxon>
        <taxon>Ambassidae</taxon>
        <taxon>Parambassis</taxon>
    </lineage>
</organism>
<feature type="disulfide bond" evidence="18">
    <location>
        <begin position="413"/>
        <end position="440"/>
    </location>
</feature>
<dbReference type="PROSITE" id="PS50041">
    <property type="entry name" value="C_TYPE_LECTIN_2"/>
    <property type="match status" value="1"/>
</dbReference>
<evidence type="ECO:0000256" key="15">
    <source>
        <dbReference type="ARBA" id="ARBA00023157"/>
    </source>
</evidence>
<dbReference type="PROSITE" id="PS00022">
    <property type="entry name" value="EGF_1"/>
    <property type="match status" value="1"/>
</dbReference>
<dbReference type="SMART" id="SM00032">
    <property type="entry name" value="CCP"/>
    <property type="match status" value="6"/>
</dbReference>
<dbReference type="PRINTS" id="PR00343">
    <property type="entry name" value="SELECTIN"/>
</dbReference>
<dbReference type="PROSITE" id="PS50923">
    <property type="entry name" value="SUSHI"/>
    <property type="match status" value="6"/>
</dbReference>
<evidence type="ECO:0000259" key="21">
    <source>
        <dbReference type="PROSITE" id="PS50026"/>
    </source>
</evidence>
<evidence type="ECO:0000313" key="25">
    <source>
        <dbReference type="RefSeq" id="XP_028259919.1"/>
    </source>
</evidence>
<dbReference type="PANTHER" id="PTHR19325">
    <property type="entry name" value="COMPLEMENT COMPONENT-RELATED SUSHI DOMAIN-CONTAINING"/>
    <property type="match status" value="1"/>
</dbReference>
<dbReference type="InterPro" id="IPR001304">
    <property type="entry name" value="C-type_lectin-like"/>
</dbReference>
<keyword evidence="5 18" id="KW-0768">Sushi</keyword>
<dbReference type="FunFam" id="3.10.100.10:FF:000007">
    <property type="entry name" value="L-selectin"/>
    <property type="match status" value="1"/>
</dbReference>
<evidence type="ECO:0000256" key="4">
    <source>
        <dbReference type="ARBA" id="ARBA00022536"/>
    </source>
</evidence>
<comment type="subcellular location">
    <subcellularLocation>
        <location evidence="1">Cell membrane</location>
        <topology evidence="1">Single-pass type I membrane protein</topology>
    </subcellularLocation>
</comment>
<reference evidence="25" key="1">
    <citation type="submission" date="2025-08" db="UniProtKB">
        <authorList>
            <consortium name="RefSeq"/>
        </authorList>
    </citation>
    <scope>IDENTIFICATION</scope>
</reference>
<dbReference type="InterPro" id="IPR000436">
    <property type="entry name" value="Sushi_SCR_CCP_dom"/>
</dbReference>
<feature type="disulfide bond" evidence="18">
    <location>
        <begin position="482"/>
        <end position="509"/>
    </location>
</feature>
<dbReference type="CDD" id="cd03592">
    <property type="entry name" value="CLECT_selectins_like"/>
    <property type="match status" value="1"/>
</dbReference>
<feature type="domain" description="Sushi" evidence="23">
    <location>
        <begin position="190"/>
        <end position="253"/>
    </location>
</feature>
<keyword evidence="3" id="KW-1003">Cell membrane</keyword>
<dbReference type="FunFam" id="2.10.70.10:FF:000001">
    <property type="entry name" value="Selectin P"/>
    <property type="match status" value="4"/>
</dbReference>
<dbReference type="GO" id="GO:0005886">
    <property type="term" value="C:plasma membrane"/>
    <property type="evidence" value="ECO:0007669"/>
    <property type="project" value="UniProtKB-SubCell"/>
</dbReference>
<evidence type="ECO:0000259" key="22">
    <source>
        <dbReference type="PROSITE" id="PS50041"/>
    </source>
</evidence>
<feature type="domain" description="Sushi" evidence="23">
    <location>
        <begin position="331"/>
        <end position="380"/>
    </location>
</feature>
<dbReference type="SMART" id="SM00034">
    <property type="entry name" value="CLECT"/>
    <property type="match status" value="1"/>
</dbReference>
<evidence type="ECO:0000256" key="6">
    <source>
        <dbReference type="ARBA" id="ARBA00022692"/>
    </source>
</evidence>
<dbReference type="InterPro" id="IPR002396">
    <property type="entry name" value="Selectin_superfamily"/>
</dbReference>
<evidence type="ECO:0000256" key="10">
    <source>
        <dbReference type="ARBA" id="ARBA00022737"/>
    </source>
</evidence>
<dbReference type="InterPro" id="IPR016186">
    <property type="entry name" value="C-type_lectin-like/link_sf"/>
</dbReference>
<sequence>MEFSGHKTSKICLMFLCSMLCMWTTVESWSYFYSDTTMNWKMARDWCRLNFTDMVAIQNQEEIEYLNSWLPKKRDYYWIGIRKINHVWTWVGTNKALTKEATNWAKGEPNNGKMRSSLGRNEDCVEMYIKRNDQAGKWNDERCVKKKTALCYTAACTKDSCLNGECVETINSHKCECFEGFYGDTCEHVVECEKDQVHIPQHGSVSCTHKHGDFAYNSLCMYSCEEGYQLSMPRPLRCTASGNWSEEPPTCELAQCQLLSPPTRGSMKCSDPLGASSYQSTCVFSCDEGYVLAGSTSNMLECDASGNWNASQPSCTVIQCSALDDPENGAVSCGDDPDVRFNYGNNCSFSCAPGYHLVGPSRVTCTATAEWSEQMPRCEVIKCQHPEEEAHLITQCDKPSADLQPNSTCSFSCEPGFELQGAHITKCSEDGQWSSATPTCKAKGCPAPKTPTSGQTSCIPSVSSPVSPVTPYPLDMVCTYSCDEGHELQGALTMMCAHSGQWSSTPPTCTAVRCSPLEAPENGQINCTDEEPLYNSQCSFMCNEGYSLDGHELLTCGPYGNWTEGKPTCKAPSPVTAIASGVATGGTALLSGLSAAAYILKRLRKKASKFELNSNSDIQPPASVYKSSTDSLI</sequence>
<dbReference type="Gene3D" id="2.10.70.10">
    <property type="entry name" value="Complement Module, domain 1"/>
    <property type="match status" value="6"/>
</dbReference>
<dbReference type="SUPFAM" id="SSF57535">
    <property type="entry name" value="Complement control module/SCR domain"/>
    <property type="match status" value="6"/>
</dbReference>
<dbReference type="CTD" id="6401"/>
<keyword evidence="10" id="KW-0677">Repeat</keyword>
<dbReference type="InterPro" id="IPR033991">
    <property type="entry name" value="Selectin_CTLD"/>
</dbReference>
<dbReference type="CDD" id="cd00054">
    <property type="entry name" value="EGF_CA"/>
    <property type="match status" value="1"/>
</dbReference>
<feature type="domain" description="C-type lectin" evidence="22">
    <location>
        <begin position="26"/>
        <end position="152"/>
    </location>
</feature>
<dbReference type="InterPro" id="IPR018378">
    <property type="entry name" value="C-type_lectin_CS"/>
</dbReference>
<feature type="disulfide bond" evidence="17">
    <location>
        <begin position="177"/>
        <end position="186"/>
    </location>
</feature>
<dbReference type="SUPFAM" id="SSF56436">
    <property type="entry name" value="C-type lectin-like"/>
    <property type="match status" value="1"/>
</dbReference>
<dbReference type="Proteomes" id="UP000515145">
    <property type="component" value="Chromosome 4"/>
</dbReference>
<protein>
    <submittedName>
        <fullName evidence="25">E-selectin</fullName>
    </submittedName>
</protein>
<keyword evidence="11" id="KW-0106">Calcium</keyword>
<evidence type="ECO:0000256" key="8">
    <source>
        <dbReference type="ARBA" id="ARBA00022729"/>
    </source>
</evidence>
<keyword evidence="14 19" id="KW-0472">Membrane</keyword>
<feature type="domain" description="EGF-like" evidence="21">
    <location>
        <begin position="152"/>
        <end position="187"/>
    </location>
</feature>
<keyword evidence="4 17" id="KW-0245">EGF-like domain</keyword>
<proteinExistence type="inferred from homology"/>
<feature type="transmembrane region" description="Helical" evidence="19">
    <location>
        <begin position="577"/>
        <end position="600"/>
    </location>
</feature>
<keyword evidence="15 17" id="KW-1015">Disulfide bond</keyword>
<dbReference type="RefSeq" id="XP_028259919.1">
    <property type="nucleotide sequence ID" value="XM_028404118.1"/>
</dbReference>
<dbReference type="GO" id="GO:0007155">
    <property type="term" value="P:cell adhesion"/>
    <property type="evidence" value="ECO:0007669"/>
    <property type="project" value="UniProtKB-KW"/>
</dbReference>
<evidence type="ECO:0000313" key="24">
    <source>
        <dbReference type="Proteomes" id="UP000515145"/>
    </source>
</evidence>
<feature type="disulfide bond" evidence="18">
    <location>
        <begin position="351"/>
        <end position="378"/>
    </location>
</feature>
<evidence type="ECO:0000256" key="18">
    <source>
        <dbReference type="PROSITE-ProRule" id="PRU00302"/>
    </source>
</evidence>
<keyword evidence="13 19" id="KW-1133">Transmembrane helix</keyword>
<dbReference type="InterPro" id="IPR035976">
    <property type="entry name" value="Sushi/SCR/CCP_sf"/>
</dbReference>
<accession>A0A6P7IHW2</accession>
<feature type="domain" description="Sushi" evidence="23">
    <location>
        <begin position="512"/>
        <end position="571"/>
    </location>
</feature>
<dbReference type="PROSITE" id="PS00615">
    <property type="entry name" value="C_TYPE_LECTIN_1"/>
    <property type="match status" value="1"/>
</dbReference>
<keyword evidence="7" id="KW-0479">Metal-binding</keyword>
<keyword evidence="12" id="KW-0130">Cell adhesion</keyword>
<dbReference type="PROSITE" id="PS01186">
    <property type="entry name" value="EGF_2"/>
    <property type="match status" value="1"/>
</dbReference>
<evidence type="ECO:0000256" key="13">
    <source>
        <dbReference type="ARBA" id="ARBA00022989"/>
    </source>
</evidence>
<evidence type="ECO:0000256" key="1">
    <source>
        <dbReference type="ARBA" id="ARBA00004251"/>
    </source>
</evidence>
<dbReference type="OrthoDB" id="406096at2759"/>
<evidence type="ECO:0000256" key="14">
    <source>
        <dbReference type="ARBA" id="ARBA00023136"/>
    </source>
</evidence>
<dbReference type="InterPro" id="IPR016187">
    <property type="entry name" value="CTDL_fold"/>
</dbReference>
<evidence type="ECO:0000256" key="2">
    <source>
        <dbReference type="ARBA" id="ARBA00007360"/>
    </source>
</evidence>
<dbReference type="PANTHER" id="PTHR19325:SF569">
    <property type="entry name" value="COMPLEMENT COMPONENT 4 BINDING PROTEIN, SECRETORY-RELATED"/>
    <property type="match status" value="1"/>
</dbReference>
<feature type="disulfide bond" evidence="17">
    <location>
        <begin position="156"/>
        <end position="166"/>
    </location>
</feature>
<dbReference type="InterPro" id="IPR000742">
    <property type="entry name" value="EGF"/>
</dbReference>
<feature type="domain" description="Sushi" evidence="23">
    <location>
        <begin position="381"/>
        <end position="442"/>
    </location>
</feature>
<dbReference type="AlphaFoldDB" id="A0A6P7IHW2"/>
<evidence type="ECO:0000256" key="12">
    <source>
        <dbReference type="ARBA" id="ARBA00022889"/>
    </source>
</evidence>
<keyword evidence="24" id="KW-1185">Reference proteome</keyword>
<name>A0A6P7IHW2_9TELE</name>
<dbReference type="PROSITE" id="PS50026">
    <property type="entry name" value="EGF_3"/>
    <property type="match status" value="1"/>
</dbReference>
<dbReference type="CDD" id="cd00033">
    <property type="entry name" value="CCP"/>
    <property type="match status" value="6"/>
</dbReference>
<dbReference type="GeneID" id="114434742"/>
<feature type="chain" id="PRO_5028335226" evidence="20">
    <location>
        <begin position="29"/>
        <end position="633"/>
    </location>
</feature>
<evidence type="ECO:0000256" key="3">
    <source>
        <dbReference type="ARBA" id="ARBA00022475"/>
    </source>
</evidence>
<evidence type="ECO:0000256" key="7">
    <source>
        <dbReference type="ARBA" id="ARBA00022723"/>
    </source>
</evidence>
<keyword evidence="16" id="KW-0325">Glycoprotein</keyword>
<dbReference type="Gene3D" id="3.10.100.10">
    <property type="entry name" value="Mannose-Binding Protein A, subunit A"/>
    <property type="match status" value="1"/>
</dbReference>
<evidence type="ECO:0000256" key="19">
    <source>
        <dbReference type="SAM" id="Phobius"/>
    </source>
</evidence>
<dbReference type="InterPro" id="IPR050350">
    <property type="entry name" value="Compl-Cell_Adhes-Reg"/>
</dbReference>
<keyword evidence="8 20" id="KW-0732">Signal</keyword>
<dbReference type="SMART" id="SM00181">
    <property type="entry name" value="EGF"/>
    <property type="match status" value="1"/>
</dbReference>
<evidence type="ECO:0000259" key="23">
    <source>
        <dbReference type="PROSITE" id="PS50923"/>
    </source>
</evidence>